<dbReference type="EMBL" id="JADFTS010000007">
    <property type="protein sequence ID" value="KAF9596670.1"/>
    <property type="molecule type" value="Genomic_DNA"/>
</dbReference>
<proteinExistence type="predicted"/>
<gene>
    <name evidence="1" type="ORF">IFM89_012869</name>
</gene>
<dbReference type="Gene3D" id="3.40.30.10">
    <property type="entry name" value="Glutaredoxin"/>
    <property type="match status" value="1"/>
</dbReference>
<protein>
    <recommendedName>
        <fullName evidence="3">Glutaredoxin domain-containing protein</fullName>
    </recommendedName>
</protein>
<dbReference type="Proteomes" id="UP000631114">
    <property type="component" value="Unassembled WGS sequence"/>
</dbReference>
<dbReference type="PANTHER" id="PTHR45669">
    <property type="entry name" value="GLUTAREDOXIN DOMAIN-CONTAINING CYSTEINE-RICH PROTEIN CG12206-RELATED"/>
    <property type="match status" value="1"/>
</dbReference>
<organism evidence="1 2">
    <name type="scientific">Coptis chinensis</name>
    <dbReference type="NCBI Taxonomy" id="261450"/>
    <lineage>
        <taxon>Eukaryota</taxon>
        <taxon>Viridiplantae</taxon>
        <taxon>Streptophyta</taxon>
        <taxon>Embryophyta</taxon>
        <taxon>Tracheophyta</taxon>
        <taxon>Spermatophyta</taxon>
        <taxon>Magnoliopsida</taxon>
        <taxon>Ranunculales</taxon>
        <taxon>Ranunculaceae</taxon>
        <taxon>Coptidoideae</taxon>
        <taxon>Coptis</taxon>
    </lineage>
</organism>
<comment type="caution">
    <text evidence="1">The sequence shown here is derived from an EMBL/GenBank/DDBJ whole genome shotgun (WGS) entry which is preliminary data.</text>
</comment>
<evidence type="ECO:0000313" key="2">
    <source>
        <dbReference type="Proteomes" id="UP000631114"/>
    </source>
</evidence>
<dbReference type="AlphaFoldDB" id="A0A835HCP5"/>
<dbReference type="InterPro" id="IPR036249">
    <property type="entry name" value="Thioredoxin-like_sf"/>
</dbReference>
<dbReference type="PROSITE" id="PS51354">
    <property type="entry name" value="GLUTAREDOXIN_2"/>
    <property type="match status" value="1"/>
</dbReference>
<evidence type="ECO:0008006" key="3">
    <source>
        <dbReference type="Google" id="ProtNLM"/>
    </source>
</evidence>
<accession>A0A835HCP5</accession>
<sequence>MDLGFLKELEGIIGKKEKLSLPRVFIGGRYIGGAEEIRGLHENGELKKIVDGLPVDEIGVCDNCGGFTILSHLSSTLRKHYHPLLLLGKAFPTSRSCSTGSPRVGLASPRSDAADQHVVSTSPINVDEIAGSVDEDGLLVDATADPK</sequence>
<evidence type="ECO:0000313" key="1">
    <source>
        <dbReference type="EMBL" id="KAF9596670.1"/>
    </source>
</evidence>
<name>A0A835HCP5_9MAGN</name>
<reference evidence="1 2" key="1">
    <citation type="submission" date="2020-10" db="EMBL/GenBank/DDBJ databases">
        <title>The Coptis chinensis genome and diversification of protoberbering-type alkaloids.</title>
        <authorList>
            <person name="Wang B."/>
            <person name="Shu S."/>
            <person name="Song C."/>
            <person name="Liu Y."/>
        </authorList>
    </citation>
    <scope>NUCLEOTIDE SEQUENCE [LARGE SCALE GENOMIC DNA]</scope>
    <source>
        <strain evidence="1">HL-2020</strain>
        <tissue evidence="1">Leaf</tissue>
    </source>
</reference>
<dbReference type="OrthoDB" id="423313at2759"/>
<dbReference type="PANTHER" id="PTHR45669:SF26">
    <property type="entry name" value="GLUTAREDOXIN DOMAIN-CONTAINING PROTEIN"/>
    <property type="match status" value="1"/>
</dbReference>
<dbReference type="SUPFAM" id="SSF52833">
    <property type="entry name" value="Thioredoxin-like"/>
    <property type="match status" value="1"/>
</dbReference>
<keyword evidence="2" id="KW-1185">Reference proteome</keyword>